<dbReference type="GO" id="GO:0006298">
    <property type="term" value="P:mismatch repair"/>
    <property type="evidence" value="ECO:0007669"/>
    <property type="project" value="InterPro"/>
</dbReference>
<proteinExistence type="predicted"/>
<dbReference type="EMBL" id="BEGY01000093">
    <property type="protein sequence ID" value="GAX83197.1"/>
    <property type="molecule type" value="Genomic_DNA"/>
</dbReference>
<reference evidence="3 4" key="1">
    <citation type="submission" date="2017-08" db="EMBL/GenBank/DDBJ databases">
        <title>Acidophilic green algal genome provides insights into adaptation to an acidic environment.</title>
        <authorList>
            <person name="Hirooka S."/>
            <person name="Hirose Y."/>
            <person name="Kanesaki Y."/>
            <person name="Higuchi S."/>
            <person name="Fujiwara T."/>
            <person name="Onuma R."/>
            <person name="Era A."/>
            <person name="Ohbayashi R."/>
            <person name="Uzuka A."/>
            <person name="Nozaki H."/>
            <person name="Yoshikawa H."/>
            <person name="Miyagishima S.Y."/>
        </authorList>
    </citation>
    <scope>NUCLEOTIDE SEQUENCE [LARGE SCALE GENOMIC DNA]</scope>
    <source>
        <strain evidence="3 4">NIES-2499</strain>
    </source>
</reference>
<dbReference type="InterPro" id="IPR016151">
    <property type="entry name" value="DNA_mismatch_repair_MutS_N"/>
</dbReference>
<organism evidence="3 4">
    <name type="scientific">Chlamydomonas eustigma</name>
    <dbReference type="NCBI Taxonomy" id="1157962"/>
    <lineage>
        <taxon>Eukaryota</taxon>
        <taxon>Viridiplantae</taxon>
        <taxon>Chlorophyta</taxon>
        <taxon>core chlorophytes</taxon>
        <taxon>Chlorophyceae</taxon>
        <taxon>CS clade</taxon>
        <taxon>Chlamydomonadales</taxon>
        <taxon>Chlamydomonadaceae</taxon>
        <taxon>Chlamydomonas</taxon>
    </lineage>
</organism>
<comment type="caution">
    <text evidence="3">The sequence shown here is derived from an EMBL/GenBank/DDBJ whole genome shotgun (WGS) entry which is preliminary data.</text>
</comment>
<dbReference type="SUPFAM" id="SSF55271">
    <property type="entry name" value="DNA repair protein MutS, domain I"/>
    <property type="match status" value="1"/>
</dbReference>
<dbReference type="Proteomes" id="UP000232323">
    <property type="component" value="Unassembled WGS sequence"/>
</dbReference>
<evidence type="ECO:0000259" key="2">
    <source>
        <dbReference type="Pfam" id="PF01624"/>
    </source>
</evidence>
<protein>
    <recommendedName>
        <fullName evidence="2">DNA mismatch repair protein MutS-like N-terminal domain-containing protein</fullName>
    </recommendedName>
</protein>
<dbReference type="AlphaFoldDB" id="A0A250XJE7"/>
<feature type="region of interest" description="Disordered" evidence="1">
    <location>
        <begin position="13"/>
        <end position="84"/>
    </location>
</feature>
<evidence type="ECO:0000313" key="3">
    <source>
        <dbReference type="EMBL" id="GAX83197.1"/>
    </source>
</evidence>
<feature type="region of interest" description="Disordered" evidence="1">
    <location>
        <begin position="108"/>
        <end position="138"/>
    </location>
</feature>
<accession>A0A250XJE7</accession>
<sequence length="388" mass="43026">MALQVVRIVKKKELRSSTAEGPHKLPEGNNEVPPSKGHKSSQGQKRKLKPQVTSRRRRVVLSDEEKDEKEEKQEQESGSDYIAGTCPFHHRVPFNFAAEDDVDLSMDTSGEEVSDLEQENSDEDDDDHKMGKAVATRKKRGAISAAHLTPSPLPERVGGTSLAAAAASPLPAQSGWGTAIPELVHGIHTNVNSMSGEASCFLARMAQRCPFLHPDKIMGAKKRRPGQEDYDPGTLYTPPSWFKVNKVSEGQQQWCWQFKAANFDSVLLFKMGKFYEMFEMDAYVGVDVLGLIFMKGEQPHAGFPEVRYHYMAETLTRAELKSKNQKQCGVVRREKMAVLSRGTLIDAEMVQSRPDASYILAVCEQVLPTPRNVELLACTSNSSTESGS</sequence>
<dbReference type="GO" id="GO:0030983">
    <property type="term" value="F:mismatched DNA binding"/>
    <property type="evidence" value="ECO:0007669"/>
    <property type="project" value="InterPro"/>
</dbReference>
<dbReference type="STRING" id="1157962.A0A250XJE7"/>
<feature type="compositionally biased region" description="Acidic residues" evidence="1">
    <location>
        <begin position="108"/>
        <end position="126"/>
    </location>
</feature>
<dbReference type="InterPro" id="IPR007695">
    <property type="entry name" value="DNA_mismatch_repair_MutS-lik_N"/>
</dbReference>
<name>A0A250XJE7_9CHLO</name>
<dbReference type="Gene3D" id="3.40.1170.10">
    <property type="entry name" value="DNA repair protein MutS, domain I"/>
    <property type="match status" value="1"/>
</dbReference>
<feature type="domain" description="DNA mismatch repair protein MutS-like N-terminal" evidence="2">
    <location>
        <begin position="252"/>
        <end position="347"/>
    </location>
</feature>
<evidence type="ECO:0000313" key="4">
    <source>
        <dbReference type="Proteomes" id="UP000232323"/>
    </source>
</evidence>
<dbReference type="Pfam" id="PF01624">
    <property type="entry name" value="MutS_I"/>
    <property type="match status" value="1"/>
</dbReference>
<feature type="compositionally biased region" description="Basic residues" evidence="1">
    <location>
        <begin position="36"/>
        <end position="59"/>
    </location>
</feature>
<evidence type="ECO:0000256" key="1">
    <source>
        <dbReference type="SAM" id="MobiDB-lite"/>
    </source>
</evidence>
<gene>
    <name evidence="3" type="ORF">CEUSTIGMA_g10623.t1</name>
</gene>
<keyword evidence="4" id="KW-1185">Reference proteome</keyword>
<dbReference type="OrthoDB" id="10252754at2759"/>
<dbReference type="GO" id="GO:0005524">
    <property type="term" value="F:ATP binding"/>
    <property type="evidence" value="ECO:0007669"/>
    <property type="project" value="InterPro"/>
</dbReference>